<sequence length="54" mass="6007">MKAQSYCGLTPSKRLLFNHKAALFILAMSVQNFSAASFVEERRLIGLTQESSSQ</sequence>
<dbReference type="AlphaFoldDB" id="A0ABD5BP73"/>
<dbReference type="RefSeq" id="WP_154609643.1">
    <property type="nucleotide sequence ID" value="NZ_CP026702.1"/>
</dbReference>
<evidence type="ECO:0000313" key="2">
    <source>
        <dbReference type="Proteomes" id="UP001234811"/>
    </source>
</evidence>
<comment type="caution">
    <text evidence="1">The sequence shown here is derived from an EMBL/GenBank/DDBJ whole genome shotgun (WGS) entry which is preliminary data.</text>
</comment>
<gene>
    <name evidence="1" type="ORF">RF091_24240</name>
</gene>
<reference evidence="1 2" key="1">
    <citation type="submission" date="2023-07" db="EMBL/GenBank/DDBJ databases">
        <title>Pathogens genome sequencing project 196.</title>
        <authorList>
            <person name="Cao X."/>
        </authorList>
    </citation>
    <scope>NUCLEOTIDE SEQUENCE [LARGE SCALE GENOMIC DNA]</scope>
    <source>
        <strain evidence="1 2">SM41</strain>
    </source>
</reference>
<accession>A0ABD5BP73</accession>
<organism evidence="1 2">
    <name type="scientific">Serratia marcescens</name>
    <dbReference type="NCBI Taxonomy" id="615"/>
    <lineage>
        <taxon>Bacteria</taxon>
        <taxon>Pseudomonadati</taxon>
        <taxon>Pseudomonadota</taxon>
        <taxon>Gammaproteobacteria</taxon>
        <taxon>Enterobacterales</taxon>
        <taxon>Yersiniaceae</taxon>
        <taxon>Serratia</taxon>
    </lineage>
</organism>
<dbReference type="EMBL" id="JAVIPQ010000412">
    <property type="protein sequence ID" value="MDQ9558602.1"/>
    <property type="molecule type" value="Genomic_DNA"/>
</dbReference>
<evidence type="ECO:0000313" key="1">
    <source>
        <dbReference type="EMBL" id="MDQ9558602.1"/>
    </source>
</evidence>
<protein>
    <submittedName>
        <fullName evidence="1">Uncharacterized protein</fullName>
    </submittedName>
</protein>
<proteinExistence type="predicted"/>
<dbReference type="Proteomes" id="UP001234811">
    <property type="component" value="Unassembled WGS sequence"/>
</dbReference>
<name>A0ABD5BP73_SERMA</name>